<dbReference type="Proteomes" id="UP000237073">
    <property type="component" value="Unassembled WGS sequence"/>
</dbReference>
<accession>A0ABX4Z992</accession>
<gene>
    <name evidence="2" type="ORF">CHU33_19905</name>
</gene>
<evidence type="ECO:0000313" key="2">
    <source>
        <dbReference type="EMBL" id="POP42336.1"/>
    </source>
</evidence>
<dbReference type="Pfam" id="PF06381">
    <property type="entry name" value="Phage_portal_3"/>
    <property type="match status" value="1"/>
</dbReference>
<evidence type="ECO:0000313" key="3">
    <source>
        <dbReference type="Proteomes" id="UP000237073"/>
    </source>
</evidence>
<dbReference type="InterPro" id="IPR024459">
    <property type="entry name" value="Acb1-like_N"/>
</dbReference>
<name>A0ABX4Z992_9ENTR</name>
<organism evidence="2 3">
    <name type="scientific">Superficieibacter electus</name>
    <dbReference type="NCBI Taxonomy" id="2022662"/>
    <lineage>
        <taxon>Bacteria</taxon>
        <taxon>Pseudomonadati</taxon>
        <taxon>Pseudomonadota</taxon>
        <taxon>Gammaproteobacteria</taxon>
        <taxon>Enterobacterales</taxon>
        <taxon>Enterobacteriaceae</taxon>
        <taxon>Superficieibacter</taxon>
    </lineage>
</organism>
<proteinExistence type="predicted"/>
<protein>
    <recommendedName>
        <fullName evidence="1">Anti-CBASS protein Acb1-like N-terminal domain-containing protein</fullName>
    </recommendedName>
</protein>
<dbReference type="RefSeq" id="WP_103677806.1">
    <property type="nucleotide sequence ID" value="NZ_PQGE01000020.1"/>
</dbReference>
<dbReference type="EMBL" id="PQGE01000020">
    <property type="protein sequence ID" value="POP42336.1"/>
    <property type="molecule type" value="Genomic_DNA"/>
</dbReference>
<comment type="caution">
    <text evidence="2">The sequence shown here is derived from an EMBL/GenBank/DDBJ whole genome shotgun (WGS) entry which is preliminary data.</text>
</comment>
<reference evidence="2 3" key="1">
    <citation type="submission" date="2018-01" db="EMBL/GenBank/DDBJ databases">
        <title>Superficieibacter electus gen. nov., sp. nov., an extended-spectrum beta-lactamase possessing member of the Enterobacteriaceae family, isolated from intensive care unit surfaces.</title>
        <authorList>
            <person name="Potter R.F."/>
            <person name="D'Souza A.W."/>
        </authorList>
    </citation>
    <scope>NUCLEOTIDE SEQUENCE [LARGE SCALE GENOMIC DNA]</scope>
    <source>
        <strain evidence="2 3">BP-2</strain>
    </source>
</reference>
<evidence type="ECO:0000259" key="1">
    <source>
        <dbReference type="Pfam" id="PF06381"/>
    </source>
</evidence>
<feature type="domain" description="Anti-CBASS protein Acb1-like N-terminal" evidence="1">
    <location>
        <begin position="92"/>
        <end position="448"/>
    </location>
</feature>
<keyword evidence="3" id="KW-1185">Reference proteome</keyword>
<sequence>MIWPFRRQKPEPEKIKIENPPTPGAGFFSTDIPLGVPEFDRAALIARSIQTPMPKLKKGQGMDAAIGKWGGTAASVPDAQLAWYASQGFIGYQLCAIIAQHWLVDKACTMPARDAVRNGYEITVNDGSKARPEIITAMKTLDKRYGLNRNLREFIRMGRIFGVRHALFLVDSDDPNYYAKPFNIDGVKPGSYRGISQIDPYWVTPELDRSATANPASLHFYEPTWWRLNGIGRVHRSHFCIFRANEVPDALKPTYNYGGVSIPQKIFERVYAAERTANEGPQLALTKRSTVLALNTAAAITDQAAFEERMALWQYYLNNYGVKIIDRGDTYQQNDTALGDVDTVTMTQYQLVAGAANVPSTKLLGTSPKGFNSSGSYEEANYHEELESIQENDLTPFAERHHQLTMRSDIAPRFGIAPVDTEITWLPVASLTATEQADINLKKSQTDTALAQAGAVDGVDIRNRLIKDPDSGYSGLEAYEDTDGEEDLPVEAAGTVGAAIQAPDNPGNTA</sequence>